<keyword evidence="3" id="KW-1185">Reference proteome</keyword>
<dbReference type="AlphaFoldDB" id="A0A511V1Y4"/>
<evidence type="ECO:0008006" key="4">
    <source>
        <dbReference type="Google" id="ProtNLM"/>
    </source>
</evidence>
<reference evidence="2 3" key="1">
    <citation type="submission" date="2019-07" db="EMBL/GenBank/DDBJ databases">
        <title>Whole genome shotgun sequence of Cerasibacillus quisquiliarum NBRC 102429.</title>
        <authorList>
            <person name="Hosoyama A."/>
            <person name="Uohara A."/>
            <person name="Ohji S."/>
            <person name="Ichikawa N."/>
        </authorList>
    </citation>
    <scope>NUCLEOTIDE SEQUENCE [LARGE SCALE GENOMIC DNA]</scope>
    <source>
        <strain evidence="2 3">NBRC 102429</strain>
    </source>
</reference>
<evidence type="ECO:0000313" key="2">
    <source>
        <dbReference type="EMBL" id="GEN31918.1"/>
    </source>
</evidence>
<name>A0A511V1Y4_9BACI</name>
<feature type="transmembrane region" description="Helical" evidence="1">
    <location>
        <begin position="29"/>
        <end position="50"/>
    </location>
</feature>
<dbReference type="PANTHER" id="PTHR33133">
    <property type="entry name" value="OS08G0107100 PROTEIN-RELATED"/>
    <property type="match status" value="1"/>
</dbReference>
<dbReference type="PANTHER" id="PTHR33133:SF1">
    <property type="entry name" value="EXPRESSED PROTEIN-RELATED"/>
    <property type="match status" value="1"/>
</dbReference>
<evidence type="ECO:0000313" key="3">
    <source>
        <dbReference type="Proteomes" id="UP000321491"/>
    </source>
</evidence>
<accession>A0A511V1Y4</accession>
<comment type="caution">
    <text evidence="2">The sequence shown here is derived from an EMBL/GenBank/DDBJ whole genome shotgun (WGS) entry which is preliminary data.</text>
</comment>
<organism evidence="2 3">
    <name type="scientific">Cerasibacillus quisquiliarum</name>
    <dbReference type="NCBI Taxonomy" id="227865"/>
    <lineage>
        <taxon>Bacteria</taxon>
        <taxon>Bacillati</taxon>
        <taxon>Bacillota</taxon>
        <taxon>Bacilli</taxon>
        <taxon>Bacillales</taxon>
        <taxon>Bacillaceae</taxon>
        <taxon>Cerasibacillus</taxon>
    </lineage>
</organism>
<feature type="transmembrane region" description="Helical" evidence="1">
    <location>
        <begin position="138"/>
        <end position="163"/>
    </location>
</feature>
<feature type="transmembrane region" description="Helical" evidence="1">
    <location>
        <begin position="169"/>
        <end position="189"/>
    </location>
</feature>
<dbReference type="RefSeq" id="WP_146938298.1">
    <property type="nucleotide sequence ID" value="NZ_BJXW01000025.1"/>
</dbReference>
<evidence type="ECO:0000256" key="1">
    <source>
        <dbReference type="SAM" id="Phobius"/>
    </source>
</evidence>
<dbReference type="EMBL" id="BJXW01000025">
    <property type="protein sequence ID" value="GEN31918.1"/>
    <property type="molecule type" value="Genomic_DNA"/>
</dbReference>
<dbReference type="Proteomes" id="UP000321491">
    <property type="component" value="Unassembled WGS sequence"/>
</dbReference>
<gene>
    <name evidence="2" type="ORF">CQU01_21560</name>
</gene>
<sequence length="298" mass="33578">MDARFKSPKTFGQILDHTFSISKAHFKNLFLVLLIFVGPIILLTGFMMLLQGDPLFQRNLEKEEWFMEFFYDLDQGLVLLLPDAYWIISIVLNIFLTPMAIASILLVVNHIRKGESYEIGDVIKQAFNRYGPMLGSSILFGLLIAAIYFVFAFVYFGLIFTLFSNDNVGGGIFILLLLPAFLVGILLFITRFSFYLGSVVFKEGTPGFSRSWKLTRKRTWATLGLYFVLVIIIVLINAGLQITVGLILGNGVVGYVVINLLLLIGTIILTVGYAVMYFDLKLRNDPGDLQDMIDSYES</sequence>
<feature type="transmembrane region" description="Helical" evidence="1">
    <location>
        <begin position="84"/>
        <end position="108"/>
    </location>
</feature>
<dbReference type="OrthoDB" id="2375893at2"/>
<feature type="transmembrane region" description="Helical" evidence="1">
    <location>
        <begin position="220"/>
        <end position="240"/>
    </location>
</feature>
<feature type="transmembrane region" description="Helical" evidence="1">
    <location>
        <begin position="252"/>
        <end position="275"/>
    </location>
</feature>
<protein>
    <recommendedName>
        <fullName evidence="4">Glycerophosphoryl diester phosphodiesterase membrane domain-containing protein</fullName>
    </recommendedName>
</protein>
<proteinExistence type="predicted"/>
<keyword evidence="1" id="KW-0472">Membrane</keyword>
<keyword evidence="1" id="KW-0812">Transmembrane</keyword>
<keyword evidence="1" id="KW-1133">Transmembrane helix</keyword>